<gene>
    <name evidence="2" type="ORF">HMPREF0202_02895</name>
</gene>
<dbReference type="GO" id="GO:0003824">
    <property type="term" value="F:catalytic activity"/>
    <property type="evidence" value="ECO:0007669"/>
    <property type="project" value="InterPro"/>
</dbReference>
<dbReference type="InterPro" id="IPR029058">
    <property type="entry name" value="AB_hydrolase_fold"/>
</dbReference>
<dbReference type="Gene3D" id="3.40.50.1820">
    <property type="entry name" value="alpha/beta hydrolase"/>
    <property type="match status" value="1"/>
</dbReference>
<comment type="caution">
    <text evidence="2">The sequence shown here is derived from an EMBL/GenBank/DDBJ whole genome shotgun (WGS) entry which is preliminary data.</text>
</comment>
<reference evidence="2 3" key="1">
    <citation type="submission" date="2013-08" db="EMBL/GenBank/DDBJ databases">
        <authorList>
            <person name="Weinstock G."/>
            <person name="Sodergren E."/>
            <person name="Wylie T."/>
            <person name="Fulton L."/>
            <person name="Fulton R."/>
            <person name="Fronick C."/>
            <person name="O'Laughlin M."/>
            <person name="Godfrey J."/>
            <person name="Miner T."/>
            <person name="Herter B."/>
            <person name="Appelbaum E."/>
            <person name="Cordes M."/>
            <person name="Lek S."/>
            <person name="Wollam A."/>
            <person name="Pepin K.H."/>
            <person name="Palsikar V.B."/>
            <person name="Mitreva M."/>
            <person name="Wilson R.K."/>
        </authorList>
    </citation>
    <scope>NUCLEOTIDE SEQUENCE [LARGE SCALE GENOMIC DNA]</scope>
    <source>
        <strain evidence="2 3">ATCC BAA-474</strain>
    </source>
</reference>
<dbReference type="RefSeq" id="WP_023052416.1">
    <property type="nucleotide sequence ID" value="NZ_CP173062.2"/>
</dbReference>
<dbReference type="InterPro" id="IPR050266">
    <property type="entry name" value="AB_hydrolase_sf"/>
</dbReference>
<name>U7UX33_9FUSO</name>
<dbReference type="InterPro" id="IPR000639">
    <property type="entry name" value="Epox_hydrolase-like"/>
</dbReference>
<keyword evidence="3" id="KW-1185">Reference proteome</keyword>
<dbReference type="AlphaFoldDB" id="U7UX33"/>
<dbReference type="EMBL" id="AXZF01000199">
    <property type="protein sequence ID" value="ERT63479.1"/>
    <property type="molecule type" value="Genomic_DNA"/>
</dbReference>
<dbReference type="InterPro" id="IPR000073">
    <property type="entry name" value="AB_hydrolase_1"/>
</dbReference>
<protein>
    <recommendedName>
        <fullName evidence="1">AB hydrolase-1 domain-containing protein</fullName>
    </recommendedName>
</protein>
<dbReference type="SUPFAM" id="SSF53474">
    <property type="entry name" value="alpha/beta-Hydrolases"/>
    <property type="match status" value="1"/>
</dbReference>
<dbReference type="STRING" id="1319815.HMPREF0202_02895"/>
<feature type="domain" description="AB hydrolase-1" evidence="1">
    <location>
        <begin position="21"/>
        <end position="131"/>
    </location>
</feature>
<dbReference type="Pfam" id="PF00561">
    <property type="entry name" value="Abhydrolase_1"/>
    <property type="match status" value="1"/>
</dbReference>
<dbReference type="PRINTS" id="PR00412">
    <property type="entry name" value="EPOXHYDRLASE"/>
</dbReference>
<accession>U7UX33</accession>
<dbReference type="HOGENOM" id="CLU_020336_50_1_0"/>
<sequence>MYITLRKNKKIKVNILGEGDPIIFIHSYLWDSNMWEPQLKELSKSFKCISIDLWGHGESDFLNKEDTCSLKELTEDIINIANQLNIKQFDYIGLSVGAMLGTYLALNYSNRIKKLVLMDGYSGDEPISTQEKYINLLNTIEHLKYIPEELANIITPMFFSKNEGNSKGIFYRNFKNELMNKKEKNIDTIVKLGREIFQRENLLNEMKNIKNPTLFLVGDEDIPRPAYESLEMHKLVKNSKLTIIPNAGHISNLENPTFVNSEIIKFLNK</sequence>
<dbReference type="Proteomes" id="UP000017081">
    <property type="component" value="Unassembled WGS sequence"/>
</dbReference>
<dbReference type="PANTHER" id="PTHR43798:SF29">
    <property type="entry name" value="AB HYDROLASE-1 DOMAIN-CONTAINING PROTEIN"/>
    <property type="match status" value="1"/>
</dbReference>
<organism evidence="2 3">
    <name type="scientific">Cetobacterium somerae ATCC BAA-474</name>
    <dbReference type="NCBI Taxonomy" id="1319815"/>
    <lineage>
        <taxon>Bacteria</taxon>
        <taxon>Fusobacteriati</taxon>
        <taxon>Fusobacteriota</taxon>
        <taxon>Fusobacteriia</taxon>
        <taxon>Fusobacteriales</taxon>
        <taxon>Fusobacteriaceae</taxon>
        <taxon>Cetobacterium</taxon>
    </lineage>
</organism>
<evidence type="ECO:0000259" key="1">
    <source>
        <dbReference type="Pfam" id="PF00561"/>
    </source>
</evidence>
<dbReference type="PRINTS" id="PR00111">
    <property type="entry name" value="ABHYDROLASE"/>
</dbReference>
<dbReference type="eggNOG" id="COG0596">
    <property type="taxonomic scope" value="Bacteria"/>
</dbReference>
<proteinExistence type="predicted"/>
<dbReference type="PANTHER" id="PTHR43798">
    <property type="entry name" value="MONOACYLGLYCEROL LIPASE"/>
    <property type="match status" value="1"/>
</dbReference>
<evidence type="ECO:0000313" key="3">
    <source>
        <dbReference type="Proteomes" id="UP000017081"/>
    </source>
</evidence>
<evidence type="ECO:0000313" key="2">
    <source>
        <dbReference type="EMBL" id="ERT63479.1"/>
    </source>
</evidence>